<evidence type="ECO:0000256" key="2">
    <source>
        <dbReference type="ARBA" id="ARBA00022692"/>
    </source>
</evidence>
<gene>
    <name evidence="6" type="ORF">EOE48_14340</name>
</gene>
<keyword evidence="7" id="KW-1185">Reference proteome</keyword>
<evidence type="ECO:0000313" key="6">
    <source>
        <dbReference type="EMBL" id="RVU17091.1"/>
    </source>
</evidence>
<evidence type="ECO:0000256" key="4">
    <source>
        <dbReference type="ARBA" id="ARBA00023136"/>
    </source>
</evidence>
<comment type="caution">
    <text evidence="6">The sequence shown here is derived from an EMBL/GenBank/DDBJ whole genome shotgun (WGS) entry which is preliminary data.</text>
</comment>
<dbReference type="AlphaFoldDB" id="A0A3S2YQI0"/>
<feature type="transmembrane region" description="Helical" evidence="5">
    <location>
        <begin position="12"/>
        <end position="33"/>
    </location>
</feature>
<keyword evidence="3 5" id="KW-1133">Transmembrane helix</keyword>
<evidence type="ECO:0000313" key="7">
    <source>
        <dbReference type="Proteomes" id="UP000286997"/>
    </source>
</evidence>
<organism evidence="6 7">
    <name type="scientific">Methylobacterium oryzihabitans</name>
    <dbReference type="NCBI Taxonomy" id="2499852"/>
    <lineage>
        <taxon>Bacteria</taxon>
        <taxon>Pseudomonadati</taxon>
        <taxon>Pseudomonadota</taxon>
        <taxon>Alphaproteobacteria</taxon>
        <taxon>Hyphomicrobiales</taxon>
        <taxon>Methylobacteriaceae</taxon>
        <taxon>Methylobacterium</taxon>
    </lineage>
</organism>
<keyword evidence="1" id="KW-1003">Cell membrane</keyword>
<evidence type="ECO:0000256" key="5">
    <source>
        <dbReference type="SAM" id="Phobius"/>
    </source>
</evidence>
<evidence type="ECO:0000256" key="3">
    <source>
        <dbReference type="ARBA" id="ARBA00022989"/>
    </source>
</evidence>
<proteinExistence type="predicted"/>
<keyword evidence="4 5" id="KW-0472">Membrane</keyword>
<dbReference type="Proteomes" id="UP000286997">
    <property type="component" value="Unassembled WGS sequence"/>
</dbReference>
<dbReference type="InterPro" id="IPR012451">
    <property type="entry name" value="DUF1656"/>
</dbReference>
<sequence>MVSLSHHDLTLGGLLISSFVPCALAAFLLLLVLRRLVRPLRLGRYVANLPLVEASVYVCLLALVIGLL</sequence>
<accession>A0A3S2YQI0</accession>
<keyword evidence="2 5" id="KW-0812">Transmembrane</keyword>
<protein>
    <submittedName>
        <fullName evidence="6">DUF1656 domain-containing protein</fullName>
    </submittedName>
</protein>
<name>A0A3S2YQI0_9HYPH</name>
<evidence type="ECO:0000256" key="1">
    <source>
        <dbReference type="ARBA" id="ARBA00022475"/>
    </source>
</evidence>
<dbReference type="EMBL" id="SACP01000013">
    <property type="protein sequence ID" value="RVU17091.1"/>
    <property type="molecule type" value="Genomic_DNA"/>
</dbReference>
<feature type="transmembrane region" description="Helical" evidence="5">
    <location>
        <begin position="45"/>
        <end position="67"/>
    </location>
</feature>
<reference evidence="6 7" key="1">
    <citation type="submission" date="2019-01" db="EMBL/GenBank/DDBJ databases">
        <authorList>
            <person name="Chen W.-M."/>
        </authorList>
    </citation>
    <scope>NUCLEOTIDE SEQUENCE [LARGE SCALE GENOMIC DNA]</scope>
    <source>
        <strain evidence="6 7">TER-1</strain>
    </source>
</reference>
<dbReference type="Pfam" id="PF07869">
    <property type="entry name" value="DUF1656"/>
    <property type="match status" value="1"/>
</dbReference>